<evidence type="ECO:0000313" key="6">
    <source>
        <dbReference type="EMBL" id="MBL7627523.1"/>
    </source>
</evidence>
<dbReference type="GO" id="GO:0046306">
    <property type="term" value="P:alkanesulfonate catabolic process"/>
    <property type="evidence" value="ECO:0007669"/>
    <property type="project" value="TreeGrafter"/>
</dbReference>
<reference evidence="6" key="1">
    <citation type="submission" date="2020-12" db="EMBL/GenBank/DDBJ databases">
        <title>Genomic characterization of non-nitrogen-fixing Frankia strains.</title>
        <authorList>
            <person name="Carlos-Shanley C."/>
            <person name="Guerra T."/>
            <person name="Hahn D."/>
        </authorList>
    </citation>
    <scope>NUCLEOTIDE SEQUENCE</scope>
    <source>
        <strain evidence="6">CN6</strain>
    </source>
</reference>
<dbReference type="PANTHER" id="PTHR42847">
    <property type="entry name" value="ALKANESULFONATE MONOOXYGENASE"/>
    <property type="match status" value="1"/>
</dbReference>
<dbReference type="InterPro" id="IPR036661">
    <property type="entry name" value="Luciferase-like_sf"/>
</dbReference>
<protein>
    <submittedName>
        <fullName evidence="6">TIGR03621 family F420-dependent LLM class oxidoreductase</fullName>
    </submittedName>
</protein>
<evidence type="ECO:0000259" key="5">
    <source>
        <dbReference type="Pfam" id="PF00296"/>
    </source>
</evidence>
<evidence type="ECO:0000256" key="2">
    <source>
        <dbReference type="ARBA" id="ARBA00022643"/>
    </source>
</evidence>
<dbReference type="SUPFAM" id="SSF51679">
    <property type="entry name" value="Bacterial luciferase-like"/>
    <property type="match status" value="1"/>
</dbReference>
<dbReference type="PANTHER" id="PTHR42847:SF4">
    <property type="entry name" value="ALKANESULFONATE MONOOXYGENASE-RELATED"/>
    <property type="match status" value="1"/>
</dbReference>
<evidence type="ECO:0000256" key="3">
    <source>
        <dbReference type="ARBA" id="ARBA00023002"/>
    </source>
</evidence>
<feature type="domain" description="Luciferase-like" evidence="5">
    <location>
        <begin position="18"/>
        <end position="206"/>
    </location>
</feature>
<accession>A0A937UMY2</accession>
<dbReference type="GO" id="GO:0008726">
    <property type="term" value="F:alkanesulfonate monooxygenase activity"/>
    <property type="evidence" value="ECO:0007669"/>
    <property type="project" value="TreeGrafter"/>
</dbReference>
<dbReference type="AlphaFoldDB" id="A0A937UMY2"/>
<keyword evidence="7" id="KW-1185">Reference proteome</keyword>
<keyword evidence="2" id="KW-0288">FMN</keyword>
<sequence>MTSSRAFRFAVQATKARSGGEWRTLARQIEDLGFSTLFLADHYLGRGPASKEARQPPQHLAPITAMAVAAAVTETLRIGCRVFCVDYHVPAVLAKEAATLDLLSDGRLEFGIGAGWSAPEYRAMGLEFAPGPRRISKLEEVIALVKAHCSGEDLDQHGEFVEVSGYAGLPLPVQRPHPPIMIGGGKKRVLSLAGRQADIVSIANVPFTPVNDDGLTPHQEAERRLGYVRDAAGERFGTLDVEGSPFFTRVTDDPEGALVPVAEAMGMPPSELRSHPNVLAGTVDEIVDLLELRRETFGVNYVSVQQADAEAFAPVVARLAGK</sequence>
<evidence type="ECO:0000256" key="4">
    <source>
        <dbReference type="ARBA" id="ARBA00023033"/>
    </source>
</evidence>
<organism evidence="6 7">
    <name type="scientific">Frankia nepalensis</name>
    <dbReference type="NCBI Taxonomy" id="1836974"/>
    <lineage>
        <taxon>Bacteria</taxon>
        <taxon>Bacillati</taxon>
        <taxon>Actinomycetota</taxon>
        <taxon>Actinomycetes</taxon>
        <taxon>Frankiales</taxon>
        <taxon>Frankiaceae</taxon>
        <taxon>Frankia</taxon>
    </lineage>
</organism>
<dbReference type="InterPro" id="IPR050172">
    <property type="entry name" value="SsuD_RutA_monooxygenase"/>
</dbReference>
<dbReference type="RefSeq" id="WP_202999327.1">
    <property type="nucleotide sequence ID" value="NZ_JADWYU010000098.1"/>
</dbReference>
<dbReference type="NCBIfam" id="TIGR03621">
    <property type="entry name" value="F420_MSMEG_2516"/>
    <property type="match status" value="1"/>
</dbReference>
<comment type="caution">
    <text evidence="6">The sequence shown here is derived from an EMBL/GenBank/DDBJ whole genome shotgun (WGS) entry which is preliminary data.</text>
</comment>
<dbReference type="Proteomes" id="UP000604475">
    <property type="component" value="Unassembled WGS sequence"/>
</dbReference>
<gene>
    <name evidence="6" type="ORF">I7412_10140</name>
</gene>
<dbReference type="InterPro" id="IPR019923">
    <property type="entry name" value="Lucif-like_OxRdtase_MSMEG_2516"/>
</dbReference>
<keyword evidence="3" id="KW-0560">Oxidoreductase</keyword>
<keyword evidence="4" id="KW-0503">Monooxygenase</keyword>
<dbReference type="Pfam" id="PF00296">
    <property type="entry name" value="Bac_luciferase"/>
    <property type="match status" value="1"/>
</dbReference>
<keyword evidence="1" id="KW-0285">Flavoprotein</keyword>
<dbReference type="Gene3D" id="3.20.20.30">
    <property type="entry name" value="Luciferase-like domain"/>
    <property type="match status" value="1"/>
</dbReference>
<evidence type="ECO:0000313" key="7">
    <source>
        <dbReference type="Proteomes" id="UP000604475"/>
    </source>
</evidence>
<dbReference type="InterPro" id="IPR011251">
    <property type="entry name" value="Luciferase-like_dom"/>
</dbReference>
<proteinExistence type="predicted"/>
<evidence type="ECO:0000256" key="1">
    <source>
        <dbReference type="ARBA" id="ARBA00022630"/>
    </source>
</evidence>
<name>A0A937UMY2_9ACTN</name>
<dbReference type="EMBL" id="JAEACQ010000161">
    <property type="protein sequence ID" value="MBL7627523.1"/>
    <property type="molecule type" value="Genomic_DNA"/>
</dbReference>